<dbReference type="PATRIC" id="fig|1415166.3.peg.1753"/>
<dbReference type="EMBL" id="CP006850">
    <property type="protein sequence ID" value="AHH16528.1"/>
    <property type="molecule type" value="Genomic_DNA"/>
</dbReference>
<accession>W5TC29</accession>
<evidence type="ECO:0000313" key="1">
    <source>
        <dbReference type="EMBL" id="AHH16528.1"/>
    </source>
</evidence>
<proteinExistence type="predicted"/>
<reference evidence="1 2" key="1">
    <citation type="journal article" date="2014" name="Appl. Environ. Microbiol.">
        <title>Insights into the Microbial Degradation of Rubber and Gutta-Percha by Analysis of the Complete Genome of Nocardia nova SH22a.</title>
        <authorList>
            <person name="Luo Q."/>
            <person name="Hiessl S."/>
            <person name="Poehlein A."/>
            <person name="Daniel R."/>
            <person name="Steinbuchel A."/>
        </authorList>
    </citation>
    <scope>NUCLEOTIDE SEQUENCE [LARGE SCALE GENOMIC DNA]</scope>
    <source>
        <strain evidence="1">SH22a</strain>
    </source>
</reference>
<protein>
    <recommendedName>
        <fullName evidence="3">Asp23 family protein</fullName>
    </recommendedName>
</protein>
<dbReference type="KEGG" id="nno:NONO_c17270"/>
<gene>
    <name evidence="1" type="ORF">NONO_c17270</name>
</gene>
<dbReference type="Proteomes" id="UP000019150">
    <property type="component" value="Chromosome"/>
</dbReference>
<dbReference type="AlphaFoldDB" id="W5TC29"/>
<evidence type="ECO:0000313" key="2">
    <source>
        <dbReference type="Proteomes" id="UP000019150"/>
    </source>
</evidence>
<keyword evidence="2" id="KW-1185">Reference proteome</keyword>
<organism evidence="1 2">
    <name type="scientific">Nocardia nova SH22a</name>
    <dbReference type="NCBI Taxonomy" id="1415166"/>
    <lineage>
        <taxon>Bacteria</taxon>
        <taxon>Bacillati</taxon>
        <taxon>Actinomycetota</taxon>
        <taxon>Actinomycetes</taxon>
        <taxon>Mycobacteriales</taxon>
        <taxon>Nocardiaceae</taxon>
        <taxon>Nocardia</taxon>
    </lineage>
</organism>
<name>W5TC29_9NOCA</name>
<sequence length="111" mass="11532">MTADELIDRIVAAIDAVDGLRPTVPAGVALPDWVPRLGPHSAVDVAAEAVEIRVTATALPLPPLLDRLSAAVKEILAPTPWAAARLRIVVTDLDAGALDTTGRDDSRPAVS</sequence>
<dbReference type="STRING" id="1415166.NONO_c17270"/>
<dbReference type="OrthoDB" id="4554885at2"/>
<dbReference type="HOGENOM" id="CLU_2220421_0_0_11"/>
<dbReference type="RefSeq" id="WP_025348036.1">
    <property type="nucleotide sequence ID" value="NZ_CP006850.1"/>
</dbReference>
<dbReference type="eggNOG" id="ENOG50346EQ">
    <property type="taxonomic scope" value="Bacteria"/>
</dbReference>
<evidence type="ECO:0008006" key="3">
    <source>
        <dbReference type="Google" id="ProtNLM"/>
    </source>
</evidence>